<gene>
    <name evidence="1" type="ORF">SAMN02927900_06146</name>
</gene>
<name>A0A1G4U5C4_9HYPH</name>
<reference evidence="1 2" key="1">
    <citation type="submission" date="2016-10" db="EMBL/GenBank/DDBJ databases">
        <authorList>
            <person name="de Groot N.N."/>
        </authorList>
    </citation>
    <scope>NUCLEOTIDE SEQUENCE [LARGE SCALE GENOMIC DNA]</scope>
    <source>
        <strain evidence="1 2">CGMCC 1.3401</strain>
    </source>
</reference>
<dbReference type="EMBL" id="FMTM01000018">
    <property type="protein sequence ID" value="SCW88843.1"/>
    <property type="molecule type" value="Genomic_DNA"/>
</dbReference>
<evidence type="ECO:0000313" key="1">
    <source>
        <dbReference type="EMBL" id="SCW88843.1"/>
    </source>
</evidence>
<dbReference type="AlphaFoldDB" id="A0A1G4U5C4"/>
<organism evidence="1 2">
    <name type="scientific">Rhizobium mongolense subsp. loessense</name>
    <dbReference type="NCBI Taxonomy" id="158890"/>
    <lineage>
        <taxon>Bacteria</taxon>
        <taxon>Pseudomonadati</taxon>
        <taxon>Pseudomonadota</taxon>
        <taxon>Alphaproteobacteria</taxon>
        <taxon>Hyphomicrobiales</taxon>
        <taxon>Rhizobiaceae</taxon>
        <taxon>Rhizobium/Agrobacterium group</taxon>
        <taxon>Rhizobium</taxon>
    </lineage>
</organism>
<proteinExistence type="predicted"/>
<dbReference type="Proteomes" id="UP000199542">
    <property type="component" value="Unassembled WGS sequence"/>
</dbReference>
<dbReference type="InterPro" id="IPR036736">
    <property type="entry name" value="ACP-like_sf"/>
</dbReference>
<evidence type="ECO:0008006" key="3">
    <source>
        <dbReference type="Google" id="ProtNLM"/>
    </source>
</evidence>
<sequence>MLDVRSIIRFSLEQSGLGPTRIAEVLAGSQMFGATGILNSLELVHFVARLSEELNIDVFTFMSDLDITSSTAFQSIDDLSRFIESKVNRAA</sequence>
<dbReference type="Gene3D" id="1.10.1200.10">
    <property type="entry name" value="ACP-like"/>
    <property type="match status" value="1"/>
</dbReference>
<protein>
    <recommendedName>
        <fullName evidence="3">Carrier domain-containing protein</fullName>
    </recommendedName>
</protein>
<dbReference type="RefSeq" id="WP_092588509.1">
    <property type="nucleotide sequence ID" value="NZ_FMTM01000018.1"/>
</dbReference>
<accession>A0A1G4U5C4</accession>
<evidence type="ECO:0000313" key="2">
    <source>
        <dbReference type="Proteomes" id="UP000199542"/>
    </source>
</evidence>